<gene>
    <name evidence="1" type="ORF">EDC61_1095</name>
</gene>
<dbReference type="AlphaFoldDB" id="A0A4V2UQM3"/>
<sequence>MLATSLSDQEAQRLLGIAGVRVYVERLAAGLALAERTLLTAGISAEGADRYIASLRERLQSGLGQPEDFRPD</sequence>
<proteinExistence type="predicted"/>
<reference evidence="1 2" key="1">
    <citation type="submission" date="2019-03" db="EMBL/GenBank/DDBJ databases">
        <title>Genomic Encyclopedia of Type Strains, Phase IV (KMG-IV): sequencing the most valuable type-strain genomes for metagenomic binning, comparative biology and taxonomic classification.</title>
        <authorList>
            <person name="Goeker M."/>
        </authorList>
    </citation>
    <scope>NUCLEOTIDE SEQUENCE [LARGE SCALE GENOMIC DNA]</scope>
    <source>
        <strain evidence="1 2">DSM 103923</strain>
    </source>
</reference>
<evidence type="ECO:0000313" key="2">
    <source>
        <dbReference type="Proteomes" id="UP000295135"/>
    </source>
</evidence>
<keyword evidence="2" id="KW-1185">Reference proteome</keyword>
<dbReference type="RefSeq" id="WP_126461403.1">
    <property type="nucleotide sequence ID" value="NZ_AP018721.1"/>
</dbReference>
<dbReference type="EMBL" id="SLZY01000009">
    <property type="protein sequence ID" value="TCS71461.1"/>
    <property type="molecule type" value="Genomic_DNA"/>
</dbReference>
<accession>A0A4V2UQM3</accession>
<evidence type="ECO:0000313" key="1">
    <source>
        <dbReference type="EMBL" id="TCS71461.1"/>
    </source>
</evidence>
<dbReference type="Proteomes" id="UP000295135">
    <property type="component" value="Unassembled WGS sequence"/>
</dbReference>
<organism evidence="1 2">
    <name type="scientific">Sulfuritortus calidifontis</name>
    <dbReference type="NCBI Taxonomy" id="1914471"/>
    <lineage>
        <taxon>Bacteria</taxon>
        <taxon>Pseudomonadati</taxon>
        <taxon>Pseudomonadota</taxon>
        <taxon>Betaproteobacteria</taxon>
        <taxon>Nitrosomonadales</taxon>
        <taxon>Thiobacillaceae</taxon>
        <taxon>Sulfuritortus</taxon>
    </lineage>
</organism>
<protein>
    <submittedName>
        <fullName evidence="1">Uncharacterized protein</fullName>
    </submittedName>
</protein>
<comment type="caution">
    <text evidence="1">The sequence shown here is derived from an EMBL/GenBank/DDBJ whole genome shotgun (WGS) entry which is preliminary data.</text>
</comment>
<name>A0A4V2UQM3_9PROT</name>